<keyword evidence="3 9" id="KW-0109">Calcium transport</keyword>
<comment type="caution">
    <text evidence="12">The sequence shown here is derived from an EMBL/GenBank/DDBJ whole genome shotgun (WGS) entry which is preliminary data.</text>
</comment>
<keyword evidence="9" id="KW-0050">Antiport</keyword>
<dbReference type="Pfam" id="PF01699">
    <property type="entry name" value="Na_Ca_ex"/>
    <property type="match status" value="2"/>
</dbReference>
<reference evidence="12" key="1">
    <citation type="submission" date="2021-11" db="EMBL/GenBank/DDBJ databases">
        <authorList>
            <consortium name="Genoscope - CEA"/>
            <person name="William W."/>
        </authorList>
    </citation>
    <scope>NUCLEOTIDE SEQUENCE</scope>
</reference>
<comment type="similarity">
    <text evidence="9">Belongs to the Ca(2+):cation antiporter (CaCA) (TC 2.A.19) family.</text>
</comment>
<dbReference type="Proteomes" id="UP000789595">
    <property type="component" value="Unassembled WGS sequence"/>
</dbReference>
<evidence type="ECO:0000256" key="3">
    <source>
        <dbReference type="ARBA" id="ARBA00022568"/>
    </source>
</evidence>
<dbReference type="InterPro" id="IPR004837">
    <property type="entry name" value="NaCa_Exmemb"/>
</dbReference>
<dbReference type="AlphaFoldDB" id="A0A8J2WJR0"/>
<evidence type="ECO:0000256" key="6">
    <source>
        <dbReference type="ARBA" id="ARBA00022989"/>
    </source>
</evidence>
<dbReference type="InterPro" id="IPR004713">
    <property type="entry name" value="CaH_exchang"/>
</dbReference>
<feature type="region of interest" description="Disordered" evidence="10">
    <location>
        <begin position="1"/>
        <end position="38"/>
    </location>
</feature>
<feature type="transmembrane region" description="Helical" evidence="9">
    <location>
        <begin position="378"/>
        <end position="404"/>
    </location>
</feature>
<feature type="transmembrane region" description="Helical" evidence="9">
    <location>
        <begin position="416"/>
        <end position="433"/>
    </location>
</feature>
<keyword evidence="7 9" id="KW-0406">Ion transport</keyword>
<feature type="transmembrane region" description="Helical" evidence="9">
    <location>
        <begin position="307"/>
        <end position="328"/>
    </location>
</feature>
<comment type="subcellular location">
    <subcellularLocation>
        <location evidence="1">Endomembrane system</location>
        <topology evidence="1">Multi-pass membrane protein</topology>
    </subcellularLocation>
</comment>
<sequence length="484" mass="52540">MSERTHLKVDTSQVPDAGSTESLRNLGGQDTPSTREKKRRWRKKLLYLVAAKQFLEQKKLQPLGWKAGSMALIKSTWLNWLFLFVVVLPFVQGREGARFAFGSIALLPLATLLGDVTEKVAYHTTDTIGGLLNATFGNATEVIVSIFAMRLGLIDVVQSSLLGSVLSNMLLVLGTAFVAAGMKKKVAKFNRLAASANTSLLLVVVLAIAVPAVLSASQEIEKPELKAFSHGVAVIMLLLYGLYLFFQLSSHAYIFEDDEDASPKSPSRRARGEAGFQQVVLAAAHANRLPPFDGSYPELEEDDDDEFVLAPNVAIAWLALLTLLISLLSKVICDAIEGAALAWNLPRAFVGFVLLPIVGNAAEHATAIGMAYREKLDLAIAVALGSSTQIALFVIPLMVVIGWLLPGLDNDMTLDFPPFETTVTMLSVIIVAFQVQVGEVTYLSGFVLVVAYVIIALSFVYLHRKVEMIPVPGDPVRRALRGSY</sequence>
<dbReference type="GO" id="GO:0012505">
    <property type="term" value="C:endomembrane system"/>
    <property type="evidence" value="ECO:0007669"/>
    <property type="project" value="UniProtKB-SubCell"/>
</dbReference>
<dbReference type="EMBL" id="CAKKNE010000003">
    <property type="protein sequence ID" value="CAH0371430.1"/>
    <property type="molecule type" value="Genomic_DNA"/>
</dbReference>
<dbReference type="InterPro" id="IPR004798">
    <property type="entry name" value="CAX-like"/>
</dbReference>
<feature type="domain" description="Sodium/calcium exchanger membrane region" evidence="11">
    <location>
        <begin position="314"/>
        <end position="458"/>
    </location>
</feature>
<evidence type="ECO:0000256" key="7">
    <source>
        <dbReference type="ARBA" id="ARBA00023065"/>
    </source>
</evidence>
<dbReference type="Gene3D" id="1.20.1420.30">
    <property type="entry name" value="NCX, central ion-binding region"/>
    <property type="match status" value="2"/>
</dbReference>
<protein>
    <recommendedName>
        <fullName evidence="11">Sodium/calcium exchanger membrane region domain-containing protein</fullName>
    </recommendedName>
</protein>
<keyword evidence="2 9" id="KW-0813">Transport</keyword>
<feature type="domain" description="Sodium/calcium exchanger membrane region" evidence="11">
    <location>
        <begin position="99"/>
        <end position="248"/>
    </location>
</feature>
<dbReference type="GO" id="GO:0006874">
    <property type="term" value="P:intracellular calcium ion homeostasis"/>
    <property type="evidence" value="ECO:0007669"/>
    <property type="project" value="TreeGrafter"/>
</dbReference>
<feature type="transmembrane region" description="Helical" evidence="9">
    <location>
        <begin position="227"/>
        <end position="246"/>
    </location>
</feature>
<evidence type="ECO:0000256" key="1">
    <source>
        <dbReference type="ARBA" id="ARBA00004127"/>
    </source>
</evidence>
<gene>
    <name evidence="12" type="ORF">PECAL_3P13730</name>
</gene>
<evidence type="ECO:0000256" key="9">
    <source>
        <dbReference type="RuleBase" id="RU365028"/>
    </source>
</evidence>
<dbReference type="PANTHER" id="PTHR31503:SF22">
    <property type="entry name" value="VACUOLAR CALCIUM ION TRANSPORTER"/>
    <property type="match status" value="1"/>
</dbReference>
<evidence type="ECO:0000256" key="4">
    <source>
        <dbReference type="ARBA" id="ARBA00022692"/>
    </source>
</evidence>
<keyword evidence="8 9" id="KW-0472">Membrane</keyword>
<dbReference type="GO" id="GO:0015369">
    <property type="term" value="F:calcium:proton antiporter activity"/>
    <property type="evidence" value="ECO:0007669"/>
    <property type="project" value="UniProtKB-UniRule"/>
</dbReference>
<dbReference type="InterPro" id="IPR044880">
    <property type="entry name" value="NCX_ion-bd_dom_sf"/>
</dbReference>
<evidence type="ECO:0000256" key="10">
    <source>
        <dbReference type="SAM" id="MobiDB-lite"/>
    </source>
</evidence>
<proteinExistence type="inferred from homology"/>
<feature type="compositionally biased region" description="Polar residues" evidence="10">
    <location>
        <begin position="10"/>
        <end position="32"/>
    </location>
</feature>
<evidence type="ECO:0000256" key="5">
    <source>
        <dbReference type="ARBA" id="ARBA00022837"/>
    </source>
</evidence>
<feature type="transmembrane region" description="Helical" evidence="9">
    <location>
        <begin position="161"/>
        <end position="180"/>
    </location>
</feature>
<evidence type="ECO:0000313" key="12">
    <source>
        <dbReference type="EMBL" id="CAH0371430.1"/>
    </source>
</evidence>
<name>A0A8J2WJR0_9STRA</name>
<dbReference type="GO" id="GO:0005774">
    <property type="term" value="C:vacuolar membrane"/>
    <property type="evidence" value="ECO:0007669"/>
    <property type="project" value="UniProtKB-ARBA"/>
</dbReference>
<evidence type="ECO:0000256" key="8">
    <source>
        <dbReference type="ARBA" id="ARBA00023136"/>
    </source>
</evidence>
<comment type="caution">
    <text evidence="9">Lacks conserved residue(s) required for the propagation of feature annotation.</text>
</comment>
<feature type="transmembrane region" description="Helical" evidence="9">
    <location>
        <begin position="71"/>
        <end position="91"/>
    </location>
</feature>
<evidence type="ECO:0000259" key="11">
    <source>
        <dbReference type="Pfam" id="PF01699"/>
    </source>
</evidence>
<dbReference type="NCBIfam" id="TIGR00378">
    <property type="entry name" value="cax"/>
    <property type="match status" value="1"/>
</dbReference>
<dbReference type="OrthoDB" id="1699231at2759"/>
<organism evidence="12 13">
    <name type="scientific">Pelagomonas calceolata</name>
    <dbReference type="NCBI Taxonomy" id="35677"/>
    <lineage>
        <taxon>Eukaryota</taxon>
        <taxon>Sar</taxon>
        <taxon>Stramenopiles</taxon>
        <taxon>Ochrophyta</taxon>
        <taxon>Pelagophyceae</taxon>
        <taxon>Pelagomonadales</taxon>
        <taxon>Pelagomonadaceae</taxon>
        <taxon>Pelagomonas</taxon>
    </lineage>
</organism>
<keyword evidence="5 9" id="KW-0106">Calcium</keyword>
<feature type="transmembrane region" description="Helical" evidence="9">
    <location>
        <begin position="440"/>
        <end position="462"/>
    </location>
</feature>
<keyword evidence="4 9" id="KW-0812">Transmembrane</keyword>
<evidence type="ECO:0000313" key="13">
    <source>
        <dbReference type="Proteomes" id="UP000789595"/>
    </source>
</evidence>
<keyword evidence="6 9" id="KW-1133">Transmembrane helix</keyword>
<dbReference type="PANTHER" id="PTHR31503">
    <property type="entry name" value="VACUOLAR CALCIUM ION TRANSPORTER"/>
    <property type="match status" value="1"/>
</dbReference>
<accession>A0A8J2WJR0</accession>
<feature type="transmembrane region" description="Helical" evidence="9">
    <location>
        <begin position="192"/>
        <end position="215"/>
    </location>
</feature>
<keyword evidence="13" id="KW-1185">Reference proteome</keyword>
<evidence type="ECO:0000256" key="2">
    <source>
        <dbReference type="ARBA" id="ARBA00022448"/>
    </source>
</evidence>
<feature type="transmembrane region" description="Helical" evidence="9">
    <location>
        <begin position="128"/>
        <end position="149"/>
    </location>
</feature>